<gene>
    <name evidence="1" type="ORF">I4F81_000153</name>
</gene>
<name>A0ACC3BHZ9_PYRYE</name>
<protein>
    <submittedName>
        <fullName evidence="1">Uncharacterized protein</fullName>
    </submittedName>
</protein>
<evidence type="ECO:0000313" key="1">
    <source>
        <dbReference type="EMBL" id="KAK1857536.1"/>
    </source>
</evidence>
<keyword evidence="2" id="KW-1185">Reference proteome</keyword>
<sequence>MAGFPPWGRRPLAAFAAPPAWPAATGAGGMVGTARPPLPVVPSPTARGGPVASRVPRGGRVAVATLPSRSRLLAPVGAHSRRHWGAARFGCGGALSGLAPAAVATSPRMSASAEATSADDGPAATGGESAAAASDAAAEEASTLRRKLSASLKLQIRIAMGFLLGGAAITWIFCGTAAFAALMLVVTLLGQLEYYRMAIRKGHTPAQRMGLATTVATMISSLFSPSLADAVFPVGGTLILVYLLFRKRKISTIADISTTFMGLFYAGYLPSFWVRLHGWEPVGGSHAARALAAAITTVWPAAVLPFRPLLTTGALVVFWTWLANASADIGAFFVGRTFGKTPISSLSPKKTAEGAVAGFLCSASVSILGAYLLRWPLWQVTGAIYGVGVGVVGLLGDLTASMFKRDAGVKDSGRLFPGHGGILDRTDSYVLSAPLVYYFVTAVLPLLM</sequence>
<reference evidence="1" key="1">
    <citation type="submission" date="2019-11" db="EMBL/GenBank/DDBJ databases">
        <title>Nori genome reveals adaptations in red seaweeds to the harsh intertidal environment.</title>
        <authorList>
            <person name="Wang D."/>
            <person name="Mao Y."/>
        </authorList>
    </citation>
    <scope>NUCLEOTIDE SEQUENCE</scope>
    <source>
        <tissue evidence="1">Gametophyte</tissue>
    </source>
</reference>
<proteinExistence type="predicted"/>
<organism evidence="1 2">
    <name type="scientific">Pyropia yezoensis</name>
    <name type="common">Susabi-nori</name>
    <name type="synonym">Porphyra yezoensis</name>
    <dbReference type="NCBI Taxonomy" id="2788"/>
    <lineage>
        <taxon>Eukaryota</taxon>
        <taxon>Rhodophyta</taxon>
        <taxon>Bangiophyceae</taxon>
        <taxon>Bangiales</taxon>
        <taxon>Bangiaceae</taxon>
        <taxon>Pyropia</taxon>
    </lineage>
</organism>
<evidence type="ECO:0000313" key="2">
    <source>
        <dbReference type="Proteomes" id="UP000798662"/>
    </source>
</evidence>
<comment type="caution">
    <text evidence="1">The sequence shown here is derived from an EMBL/GenBank/DDBJ whole genome shotgun (WGS) entry which is preliminary data.</text>
</comment>
<dbReference type="EMBL" id="CM020618">
    <property type="protein sequence ID" value="KAK1857536.1"/>
    <property type="molecule type" value="Genomic_DNA"/>
</dbReference>
<accession>A0ACC3BHZ9</accession>
<dbReference type="Proteomes" id="UP000798662">
    <property type="component" value="Chromosome 1"/>
</dbReference>